<accession>A0A660LAJ4</accession>
<dbReference type="EMBL" id="RBIL01000001">
    <property type="protein sequence ID" value="RKQ92077.1"/>
    <property type="molecule type" value="Genomic_DNA"/>
</dbReference>
<gene>
    <name evidence="2" type="ORF">C8N24_1916</name>
</gene>
<proteinExistence type="predicted"/>
<reference evidence="2 3" key="1">
    <citation type="submission" date="2018-10" db="EMBL/GenBank/DDBJ databases">
        <title>Genomic Encyclopedia of Archaeal and Bacterial Type Strains, Phase II (KMG-II): from individual species to whole genera.</title>
        <authorList>
            <person name="Goeker M."/>
        </authorList>
    </citation>
    <scope>NUCLEOTIDE SEQUENCE [LARGE SCALE GENOMIC DNA]</scope>
    <source>
        <strain evidence="2 3">DSM 14954</strain>
    </source>
</reference>
<evidence type="ECO:0000256" key="1">
    <source>
        <dbReference type="SAM" id="SignalP"/>
    </source>
</evidence>
<feature type="chain" id="PRO_5025063633" evidence="1">
    <location>
        <begin position="31"/>
        <end position="721"/>
    </location>
</feature>
<keyword evidence="3" id="KW-1185">Reference proteome</keyword>
<keyword evidence="1" id="KW-0732">Signal</keyword>
<dbReference type="InterPro" id="IPR021655">
    <property type="entry name" value="Put_metal-bd"/>
</dbReference>
<dbReference type="InterPro" id="IPR015943">
    <property type="entry name" value="WD40/YVTN_repeat-like_dom_sf"/>
</dbReference>
<dbReference type="AlphaFoldDB" id="A0A660LAJ4"/>
<dbReference type="Pfam" id="PF11617">
    <property type="entry name" value="Cu-binding_MopE"/>
    <property type="match status" value="1"/>
</dbReference>
<feature type="signal peptide" evidence="1">
    <location>
        <begin position="1"/>
        <end position="30"/>
    </location>
</feature>
<protein>
    <submittedName>
        <fullName evidence="2">Putative metal-binding protein</fullName>
    </submittedName>
</protein>
<dbReference type="SUPFAM" id="SSF63825">
    <property type="entry name" value="YWTD domain"/>
    <property type="match status" value="1"/>
</dbReference>
<evidence type="ECO:0000313" key="2">
    <source>
        <dbReference type="EMBL" id="RKQ92077.1"/>
    </source>
</evidence>
<comment type="caution">
    <text evidence="2">The sequence shown here is derived from an EMBL/GenBank/DDBJ whole genome shotgun (WGS) entry which is preliminary data.</text>
</comment>
<evidence type="ECO:0000313" key="3">
    <source>
        <dbReference type="Proteomes" id="UP000278962"/>
    </source>
</evidence>
<organism evidence="2 3">
    <name type="scientific">Solirubrobacter pauli</name>
    <dbReference type="NCBI Taxonomy" id="166793"/>
    <lineage>
        <taxon>Bacteria</taxon>
        <taxon>Bacillati</taxon>
        <taxon>Actinomycetota</taxon>
        <taxon>Thermoleophilia</taxon>
        <taxon>Solirubrobacterales</taxon>
        <taxon>Solirubrobacteraceae</taxon>
        <taxon>Solirubrobacter</taxon>
    </lineage>
</organism>
<dbReference type="Gene3D" id="2.130.10.10">
    <property type="entry name" value="YVTN repeat-like/Quinoprotein amine dehydrogenase"/>
    <property type="match status" value="1"/>
</dbReference>
<dbReference type="Proteomes" id="UP000278962">
    <property type="component" value="Unassembled WGS sequence"/>
</dbReference>
<name>A0A660LAJ4_9ACTN</name>
<sequence>MRGLMRTRRAWIAAIAAAVCVLAGASTASAVVPGGIYGTTCVGNSTGCATNLSATVFNGNPVDVAVSPDGANVYVTTAGNGLLVFARDGNGQLALAQCVRDVAGCTRLTGALALSGPNAVVVAPDGGSVYVANGTGNRVLAFDRGAGGVLSLKASGGCVSNTGGPGLPCTFARSMVTPQDLAVAGNTLYVASSGSNSVTALRIGAGGGIIEADDAGSLAACMNVARVSGCAPAPGLTGAHSLAVTGDRVYVGGIRSIVTLGREGSSGLMAAATCVGSNVTSCTAVADLAGGITDIAVAPNGQVLGAMPHITTTVDGQTVVSAVGRVVAFDPTVNGLARRLGVTGCVSQSAVAGQCTAGRGLGSAAPALATTTDDEDVYVAGSSAVELNRGAGAIAPRTDERGCVQTSRVAGSCSGFAGFGTPTAVAVARDGRHVYALTAGKVVTLRRDSSGPVCDNVATTVQHGSVQTLGIPCSDPDGDPLTFAPVNPPTLGAIGGFDHDLRTVNYAAPLGQNGSTTMSFRAAYRDVTYGTFQADGSIQVHVVGAPVVVPAGIDADGDGFTAGQDCNDNNRNIRPGAAEIKGNNIDENCDGVAEPFPTLASGVLHNWSYTKRGTTFTLRTLKITQQFPKGWKVTIKCSGKKCPFRSKTLKASKVKKAASSVIASLTKKQRRFRVGQTVEIWVSAPSFNTKVARITLKRGKQPAIVPYCVLPGSTKVQKTCT</sequence>